<dbReference type="Proteomes" id="UP000319383">
    <property type="component" value="Chromosome"/>
</dbReference>
<feature type="signal peptide" evidence="1">
    <location>
        <begin position="1"/>
        <end position="23"/>
    </location>
</feature>
<reference evidence="3 4" key="1">
    <citation type="submission" date="2019-02" db="EMBL/GenBank/DDBJ databases">
        <title>Deep-cultivation of Planctomycetes and their phenomic and genomic characterization uncovers novel biology.</title>
        <authorList>
            <person name="Wiegand S."/>
            <person name="Jogler M."/>
            <person name="Boedeker C."/>
            <person name="Pinto D."/>
            <person name="Vollmers J."/>
            <person name="Rivas-Marin E."/>
            <person name="Kohn T."/>
            <person name="Peeters S.H."/>
            <person name="Heuer A."/>
            <person name="Rast P."/>
            <person name="Oberbeckmann S."/>
            <person name="Bunk B."/>
            <person name="Jeske O."/>
            <person name="Meyerdierks A."/>
            <person name="Storesund J.E."/>
            <person name="Kallscheuer N."/>
            <person name="Luecker S."/>
            <person name="Lage O.M."/>
            <person name="Pohl T."/>
            <person name="Merkel B.J."/>
            <person name="Hornburger P."/>
            <person name="Mueller R.-W."/>
            <person name="Bruemmer F."/>
            <person name="Labrenz M."/>
            <person name="Spormann A.M."/>
            <person name="Op den Camp H."/>
            <person name="Overmann J."/>
            <person name="Amann R."/>
            <person name="Jetten M.S.M."/>
            <person name="Mascher T."/>
            <person name="Medema M.H."/>
            <person name="Devos D.P."/>
            <person name="Kaster A.-K."/>
            <person name="Ovreas L."/>
            <person name="Rohde M."/>
            <person name="Galperin M.Y."/>
            <person name="Jogler C."/>
        </authorList>
    </citation>
    <scope>NUCLEOTIDE SEQUENCE [LARGE SCALE GENOMIC DNA]</scope>
    <source>
        <strain evidence="3 4">Mal52</strain>
    </source>
</reference>
<keyword evidence="1" id="KW-0732">Signal</keyword>
<dbReference type="EMBL" id="CP036276">
    <property type="protein sequence ID" value="QDU46550.1"/>
    <property type="molecule type" value="Genomic_DNA"/>
</dbReference>
<name>A0A517ZVQ2_9PLAN</name>
<dbReference type="KEGG" id="sdyn:Mal52_50710"/>
<dbReference type="AlphaFoldDB" id="A0A517ZVQ2"/>
<dbReference type="Pfam" id="PF07607">
    <property type="entry name" value="DUF1570"/>
    <property type="match status" value="1"/>
</dbReference>
<evidence type="ECO:0000256" key="1">
    <source>
        <dbReference type="SAM" id="SignalP"/>
    </source>
</evidence>
<sequence precursor="true">MHHPLWIMSLVFALLTTAVPAQGGQKTQSLLRVKVGKNTYEGKAVASDKRQFWLMSTDGELNALSFGEVGSFKKISPRFKSDSLVQVRDDLKRRYGRKYEVAANGHYVVCGPRGRAREYAKLFEGIYNRFYSYFRVRRLKVTQPEFPLVALVFPDHASFARYAAGDGVRAVRGLMGYYHHHTNRVALFDPGDSVAAIDAGYDYQLPAWTGFPREQQSFSGFTGAIAASTGSSESGLRDTMIHEATHQIAFNTGLHSRIGENPKWIVEGLATVYEAPGIRDGGSHTKTADQINRDRFVWFMNYAQTRRPKGALRNFVAGDNAFNASLLDGYSHAWALSFYLIQTRSSAYARFLNAVAHRDPLKPYGAAERLKDFEGAFGKNLAVLDAQFLRYMKKLAASMEQR</sequence>
<feature type="chain" id="PRO_5021900514" description="DUF1570 domain-containing protein" evidence="1">
    <location>
        <begin position="24"/>
        <end position="402"/>
    </location>
</feature>
<feature type="domain" description="DUF1570" evidence="2">
    <location>
        <begin position="239"/>
        <end position="361"/>
    </location>
</feature>
<protein>
    <recommendedName>
        <fullName evidence="2">DUF1570 domain-containing protein</fullName>
    </recommendedName>
</protein>
<dbReference type="RefSeq" id="WP_197534434.1">
    <property type="nucleotide sequence ID" value="NZ_CP036276.1"/>
</dbReference>
<organism evidence="3 4">
    <name type="scientific">Symmachiella dynata</name>
    <dbReference type="NCBI Taxonomy" id="2527995"/>
    <lineage>
        <taxon>Bacteria</taxon>
        <taxon>Pseudomonadati</taxon>
        <taxon>Planctomycetota</taxon>
        <taxon>Planctomycetia</taxon>
        <taxon>Planctomycetales</taxon>
        <taxon>Planctomycetaceae</taxon>
        <taxon>Symmachiella</taxon>
    </lineage>
</organism>
<dbReference type="InterPro" id="IPR011464">
    <property type="entry name" value="DUF1570"/>
</dbReference>
<proteinExistence type="predicted"/>
<evidence type="ECO:0000259" key="2">
    <source>
        <dbReference type="Pfam" id="PF07607"/>
    </source>
</evidence>
<keyword evidence="4" id="KW-1185">Reference proteome</keyword>
<evidence type="ECO:0000313" key="4">
    <source>
        <dbReference type="Proteomes" id="UP000319383"/>
    </source>
</evidence>
<accession>A0A517ZVQ2</accession>
<evidence type="ECO:0000313" key="3">
    <source>
        <dbReference type="EMBL" id="QDU46550.1"/>
    </source>
</evidence>
<gene>
    <name evidence="3" type="ORF">Mal52_50710</name>
</gene>